<evidence type="ECO:0000256" key="2">
    <source>
        <dbReference type="ARBA" id="ARBA00004861"/>
    </source>
</evidence>
<dbReference type="InterPro" id="IPR018089">
    <property type="entry name" value="OMPdecase_AS"/>
</dbReference>
<feature type="active site" description="For OMPdecase activity" evidence="9">
    <location>
        <position position="125"/>
    </location>
</feature>
<reference evidence="13" key="1">
    <citation type="journal article" date="2020" name="mSystems">
        <title>Genome- and Community-Level Interaction Insights into Carbon Utilization and Element Cycling Functions of Hydrothermarchaeota in Hydrothermal Sediment.</title>
        <authorList>
            <person name="Zhou Z."/>
            <person name="Liu Y."/>
            <person name="Xu W."/>
            <person name="Pan J."/>
            <person name="Luo Z.H."/>
            <person name="Li M."/>
        </authorList>
    </citation>
    <scope>NUCLEOTIDE SEQUENCE [LARGE SCALE GENOMIC DNA]</scope>
    <source>
        <strain evidence="13">SpSt-902</strain>
    </source>
</reference>
<dbReference type="PANTHER" id="PTHR32119">
    <property type="entry name" value="OROTIDINE 5'-PHOSPHATE DECARBOXYLASE"/>
    <property type="match status" value="1"/>
</dbReference>
<feature type="active site" description="For OMPdecase activity" evidence="9">
    <location>
        <position position="120"/>
    </location>
</feature>
<evidence type="ECO:0000256" key="1">
    <source>
        <dbReference type="ARBA" id="ARBA00002356"/>
    </source>
</evidence>
<proteinExistence type="inferred from homology"/>
<gene>
    <name evidence="13" type="primary">pyrF</name>
    <name evidence="13" type="ORF">ENX03_06765</name>
</gene>
<evidence type="ECO:0000313" key="13">
    <source>
        <dbReference type="EMBL" id="HFT93624.1"/>
    </source>
</evidence>
<dbReference type="NCBIfam" id="TIGR01740">
    <property type="entry name" value="pyrF"/>
    <property type="match status" value="1"/>
</dbReference>
<feature type="binding site" evidence="10">
    <location>
        <position position="275"/>
    </location>
    <ligand>
        <name>substrate</name>
    </ligand>
</feature>
<feature type="domain" description="Orotidine 5'-phosphate decarboxylase" evidence="12">
    <location>
        <begin position="65"/>
        <end position="291"/>
    </location>
</feature>
<dbReference type="InterPro" id="IPR001754">
    <property type="entry name" value="OMPdeCOase_dom"/>
</dbReference>
<dbReference type="UniPathway" id="UPA00070">
    <property type="reaction ID" value="UER00120"/>
</dbReference>
<evidence type="ECO:0000256" key="7">
    <source>
        <dbReference type="ARBA" id="ARBA00023239"/>
    </source>
</evidence>
<keyword evidence="5 11" id="KW-0210">Decarboxylase</keyword>
<dbReference type="EMBL" id="DTMM01000137">
    <property type="protein sequence ID" value="HFT93624.1"/>
    <property type="molecule type" value="Genomic_DNA"/>
</dbReference>
<comment type="similarity">
    <text evidence="11">Belongs to the OMP decarboxylase family.</text>
</comment>
<feature type="binding site" evidence="10">
    <location>
        <position position="243"/>
    </location>
    <ligand>
        <name>substrate</name>
    </ligand>
</feature>
<evidence type="ECO:0000259" key="12">
    <source>
        <dbReference type="SMART" id="SM00934"/>
    </source>
</evidence>
<feature type="binding site" evidence="10">
    <location>
        <position position="93"/>
    </location>
    <ligand>
        <name>substrate</name>
    </ligand>
</feature>
<dbReference type="GO" id="GO:0004590">
    <property type="term" value="F:orotidine-5'-phosphate decarboxylase activity"/>
    <property type="evidence" value="ECO:0007669"/>
    <property type="project" value="UniProtKB-EC"/>
</dbReference>
<comment type="pathway">
    <text evidence="2 11">Pyrimidine metabolism; UMP biosynthesis via de novo pathway; UMP from orotate: step 2/2.</text>
</comment>
<keyword evidence="6 11" id="KW-0665">Pyrimidine biosynthesis</keyword>
<protein>
    <recommendedName>
        <fullName evidence="4 11">Orotidine 5'-phosphate decarboxylase</fullName>
        <ecNumber evidence="3 11">4.1.1.23</ecNumber>
    </recommendedName>
</protein>
<evidence type="ECO:0000256" key="5">
    <source>
        <dbReference type="ARBA" id="ARBA00022793"/>
    </source>
</evidence>
<evidence type="ECO:0000256" key="10">
    <source>
        <dbReference type="PIRSR" id="PIRSR614732-2"/>
    </source>
</evidence>
<comment type="function">
    <text evidence="1">Catalyzes the decarboxylation of orotidine 5'-monophosphate (OMP) to uridine 5'-monophosphate (UMP).</text>
</comment>
<dbReference type="InterPro" id="IPR014732">
    <property type="entry name" value="OMPdecase"/>
</dbReference>
<feature type="binding site" evidence="10">
    <location>
        <position position="276"/>
    </location>
    <ligand>
        <name>substrate</name>
    </ligand>
</feature>
<organism evidence="13">
    <name type="scientific">Leptospirillum ferriphilum</name>
    <dbReference type="NCBI Taxonomy" id="178606"/>
    <lineage>
        <taxon>Bacteria</taxon>
        <taxon>Pseudomonadati</taxon>
        <taxon>Nitrospirota</taxon>
        <taxon>Nitrospiria</taxon>
        <taxon>Nitrospirales</taxon>
        <taxon>Nitrospiraceae</taxon>
        <taxon>Leptospirillum</taxon>
    </lineage>
</organism>
<evidence type="ECO:0000256" key="11">
    <source>
        <dbReference type="RuleBase" id="RU000512"/>
    </source>
</evidence>
<evidence type="ECO:0000256" key="6">
    <source>
        <dbReference type="ARBA" id="ARBA00022975"/>
    </source>
</evidence>
<comment type="caution">
    <text evidence="13">The sequence shown here is derived from an EMBL/GenBank/DDBJ whole genome shotgun (WGS) entry which is preliminary data.</text>
</comment>
<comment type="catalytic activity">
    <reaction evidence="8 11">
        <text>orotidine 5'-phosphate + H(+) = UMP + CO2</text>
        <dbReference type="Rhea" id="RHEA:11596"/>
        <dbReference type="ChEBI" id="CHEBI:15378"/>
        <dbReference type="ChEBI" id="CHEBI:16526"/>
        <dbReference type="ChEBI" id="CHEBI:57538"/>
        <dbReference type="ChEBI" id="CHEBI:57865"/>
        <dbReference type="EC" id="4.1.1.23"/>
    </reaction>
</comment>
<feature type="active site" description="For OMPdecase activity" evidence="9">
    <location>
        <position position="122"/>
    </location>
</feature>
<feature type="binding site" evidence="10">
    <location>
        <position position="255"/>
    </location>
    <ligand>
        <name>substrate</name>
    </ligand>
</feature>
<dbReference type="SUPFAM" id="SSF51366">
    <property type="entry name" value="Ribulose-phoshate binding barrel"/>
    <property type="match status" value="1"/>
</dbReference>
<evidence type="ECO:0000256" key="4">
    <source>
        <dbReference type="ARBA" id="ARBA00021923"/>
    </source>
</evidence>
<feature type="binding site" evidence="10">
    <location>
        <position position="71"/>
    </location>
    <ligand>
        <name>substrate</name>
    </ligand>
</feature>
<dbReference type="PANTHER" id="PTHR32119:SF2">
    <property type="entry name" value="OROTIDINE 5'-PHOSPHATE DECARBOXYLASE"/>
    <property type="match status" value="1"/>
</dbReference>
<evidence type="ECO:0000256" key="9">
    <source>
        <dbReference type="PIRSR" id="PIRSR614732-1"/>
    </source>
</evidence>
<keyword evidence="7 11" id="KW-0456">Lyase</keyword>
<dbReference type="InterPro" id="IPR013785">
    <property type="entry name" value="Aldolase_TIM"/>
</dbReference>
<dbReference type="Pfam" id="PF00215">
    <property type="entry name" value="OMPdecase"/>
    <property type="match status" value="1"/>
</dbReference>
<dbReference type="PROSITE" id="PS00156">
    <property type="entry name" value="OMPDECASE"/>
    <property type="match status" value="1"/>
</dbReference>
<dbReference type="GO" id="GO:0006207">
    <property type="term" value="P:'de novo' pyrimidine nucleobase biosynthetic process"/>
    <property type="evidence" value="ECO:0007669"/>
    <property type="project" value="InterPro"/>
</dbReference>
<dbReference type="CDD" id="cd04725">
    <property type="entry name" value="OMP_decarboxylase_like"/>
    <property type="match status" value="1"/>
</dbReference>
<dbReference type="SMART" id="SM00934">
    <property type="entry name" value="OMPdecase"/>
    <property type="match status" value="1"/>
</dbReference>
<evidence type="ECO:0000256" key="3">
    <source>
        <dbReference type="ARBA" id="ARBA00012321"/>
    </source>
</evidence>
<name>A0A7C3LXA7_9BACT</name>
<evidence type="ECO:0000256" key="8">
    <source>
        <dbReference type="ARBA" id="ARBA00049157"/>
    </source>
</evidence>
<dbReference type="InterPro" id="IPR011060">
    <property type="entry name" value="RibuloseP-bd_barrel"/>
</dbReference>
<feature type="binding site" evidence="10">
    <location>
        <position position="183"/>
    </location>
    <ligand>
        <name>substrate</name>
    </ligand>
</feature>
<accession>A0A7C3LXA7</accession>
<dbReference type="EC" id="4.1.1.23" evidence="3 11"/>
<sequence>MVWIAGKGRHVDSFGDINAGDGQGPVCVSSPIFRLQKEALSHPVAEENIMLTGLVASFRKQLSNPFCVALDLPSWAEAVTLLSRIDPLPAVVKIGPMLYFRDSGQVGAWLLKTDLSVFLDFKWHDIPNTVSGSVDAIPGSSVRLLTVHAHGGKKMIGAARDSADTRGESGRGRPLVLAVTVLTHLDGAELRDLGIRDRGEEVRRLGTLALESGADGLVMAPGDLEMARREWGQEPFIVTPGIRLPETTPLQNDDQVLAETPRKAIEKGADLLVIGRPVVKSPDPGKAWKQFMEYSSG</sequence>
<dbReference type="GO" id="GO:0005829">
    <property type="term" value="C:cytosol"/>
    <property type="evidence" value="ECO:0007669"/>
    <property type="project" value="TreeGrafter"/>
</dbReference>
<dbReference type="Gene3D" id="3.20.20.70">
    <property type="entry name" value="Aldolase class I"/>
    <property type="match status" value="1"/>
</dbReference>
<dbReference type="GO" id="GO:0044205">
    <property type="term" value="P:'de novo' UMP biosynthetic process"/>
    <property type="evidence" value="ECO:0007669"/>
    <property type="project" value="UniProtKB-UniPathway"/>
</dbReference>
<dbReference type="AlphaFoldDB" id="A0A7C3LXA7"/>